<sequence length="1178" mass="131498">MPINLKRSESLKSERSDASQKRVSFKKSVHVKHIPRGAVLDSQGRVVAVIPENDDDRHRQDVFQVPEEPNPSHEDFVKEAAEILRQVDKFQCSTSTTPFRRPQAEEESSLPRRGVKGGKLAQVIRPSDGYRRASQTRNISGLKPASSILQQGFVSSNRLRSRSEETKQAMNQLQQHHHHQHPPSYMDRGRSTSPPPYATNKMKPAQHVNALVERFNSQARQRREETVTVMSSNHSRSPDRLVAATGARTHNANQPFSYLAPGSPTLVAAAPPPPVLPASMSSPRSSNSSPGRENSTSSQSPEPTVLQQNLRSPHEVIYAQVAVNGHKKASVHRRDPGTDSQEESVSVLQRPGDVMRKYHLDDHPTYNDIKVAEKQHGAVDWGNSYAGHHHVRNRDPSPHNQFTIKSTNRAGGFHTAADSFRSRESSPDNSYIHPPPPSYQQSNKTAEWSHVSGSRDLDEIRGAGDGMEWKRIEYEKPVETTRRTVGKNVSRVILHTDNEPEIQHPQIPSRHKVSRNQHAPEHYYYNKVPLNHDNRQHYYSNRDMSPAPKPMQNSGVRYTSVTRKPSHASRPDIRYIDHEEQPPKQQNHYATMESTKNKQVTRKPSLKKERSAMFNTLERIKGKFRKPLSELRDFKQKGPAPQPPKSSKLASTELVRQHAETHERVPSSKPLSNTGPPSTSALSKKSRKVKITFEHNPTRTDSDIENLRGFTEYKGPEITGESHVVKIEIKGDDHHVDNPHPQQVPIRHHRGTRRDQIGHQQHMSQSQSPVRAPIPGDSKLLRSREKFLSAFLGPSPRSKSHERYATPPRKPAPHHPPHRVLEGHSGQAPSNYEEDGNVRVIYGKPKHFGQPVGATTDSDDCDLVEARKHGSTTNLRNARRQSYQGKSGGSSGSSPAGRRIVHANTIDYRRAPAASRDKSVAGQPWTMNRVKTGGSRTHIGEPGRSVHYASHTVNPDYTKRQVTGESSSASEHSNRGRRRETRLKRSTSSAASLAISSHGGSRQQLYQKPQHIHISSESDGGHGPGSLVSRPSGSQSSRSVYLHAAAVADIPPGGGSRGPTARAGRSSSLSQEDLLDKPGSLKKSRAVTRSLSLLAPWRPRHPKEPVEMEYSYDQDQGQTPGHGRPPRPPRRKNSPGQEPVKTFSAKVQRHQSMPKDSKLAGWFKKKHQTPSYAQTQSN</sequence>
<dbReference type="Proteomes" id="UP000678499">
    <property type="component" value="Unassembled WGS sequence"/>
</dbReference>
<feature type="region of interest" description="Disordered" evidence="1">
    <location>
        <begin position="158"/>
        <end position="201"/>
    </location>
</feature>
<feature type="region of interest" description="Disordered" evidence="1">
    <location>
        <begin position="730"/>
        <end position="1178"/>
    </location>
</feature>
<evidence type="ECO:0000313" key="2">
    <source>
        <dbReference type="EMBL" id="CAD7272381.1"/>
    </source>
</evidence>
<dbReference type="EMBL" id="OA882062">
    <property type="protein sequence ID" value="CAD7272381.1"/>
    <property type="molecule type" value="Genomic_DNA"/>
</dbReference>
<feature type="region of interest" description="Disordered" evidence="1">
    <location>
        <begin position="558"/>
        <end position="708"/>
    </location>
</feature>
<protein>
    <submittedName>
        <fullName evidence="2">Uncharacterized protein</fullName>
    </submittedName>
</protein>
<feature type="region of interest" description="Disordered" evidence="1">
    <location>
        <begin position="93"/>
        <end position="119"/>
    </location>
</feature>
<evidence type="ECO:0000256" key="1">
    <source>
        <dbReference type="SAM" id="MobiDB-lite"/>
    </source>
</evidence>
<feature type="region of interest" description="Disordered" evidence="1">
    <location>
        <begin position="217"/>
        <end position="238"/>
    </location>
</feature>
<feature type="compositionally biased region" description="Basic residues" evidence="1">
    <location>
        <begin position="1124"/>
        <end position="1133"/>
    </location>
</feature>
<feature type="compositionally biased region" description="Low complexity" evidence="1">
    <location>
        <begin position="277"/>
        <end position="298"/>
    </location>
</feature>
<feature type="region of interest" description="Disordered" evidence="1">
    <location>
        <begin position="269"/>
        <end position="308"/>
    </location>
</feature>
<feature type="compositionally biased region" description="Low complexity" evidence="1">
    <location>
        <begin position="1025"/>
        <end position="1040"/>
    </location>
</feature>
<feature type="compositionally biased region" description="Polar residues" evidence="1">
    <location>
        <begin position="871"/>
        <end position="884"/>
    </location>
</feature>
<dbReference type="EMBL" id="CAJPEX010000025">
    <property type="protein sequence ID" value="CAG0912533.1"/>
    <property type="molecule type" value="Genomic_DNA"/>
</dbReference>
<feature type="region of interest" description="Disordered" evidence="1">
    <location>
        <begin position="419"/>
        <end position="461"/>
    </location>
</feature>
<feature type="compositionally biased region" description="Low complexity" evidence="1">
    <location>
        <begin position="986"/>
        <end position="997"/>
    </location>
</feature>
<proteinExistence type="predicted"/>
<feature type="compositionally biased region" description="Polar residues" evidence="1">
    <location>
        <begin position="299"/>
        <end position="308"/>
    </location>
</feature>
<feature type="compositionally biased region" description="Basic and acidic residues" evidence="1">
    <location>
        <begin position="627"/>
        <end position="636"/>
    </location>
</feature>
<dbReference type="AlphaFoldDB" id="A0A7R9BD99"/>
<feature type="compositionally biased region" description="Polar residues" evidence="1">
    <location>
        <begin position="669"/>
        <end position="683"/>
    </location>
</feature>
<gene>
    <name evidence="2" type="ORF">NMOB1V02_LOCUS318</name>
</gene>
<feature type="compositionally biased region" description="Basic and acidic residues" evidence="1">
    <location>
        <begin position="1"/>
        <end position="20"/>
    </location>
</feature>
<accession>A0A7R9BD99</accession>
<feature type="region of interest" description="Disordered" evidence="1">
    <location>
        <begin position="1"/>
        <end position="25"/>
    </location>
</feature>
<evidence type="ECO:0000313" key="3">
    <source>
        <dbReference type="Proteomes" id="UP000678499"/>
    </source>
</evidence>
<feature type="compositionally biased region" description="Polar residues" evidence="1">
    <location>
        <begin position="1169"/>
        <end position="1178"/>
    </location>
</feature>
<feature type="region of interest" description="Disordered" evidence="1">
    <location>
        <begin position="324"/>
        <end position="352"/>
    </location>
</feature>
<name>A0A7R9BD99_9CRUS</name>
<reference evidence="2" key="1">
    <citation type="submission" date="2020-11" db="EMBL/GenBank/DDBJ databases">
        <authorList>
            <person name="Tran Van P."/>
        </authorList>
    </citation>
    <scope>NUCLEOTIDE SEQUENCE</scope>
</reference>
<feature type="compositionally biased region" description="Basic and acidic residues" evidence="1">
    <location>
        <begin position="569"/>
        <end position="582"/>
    </location>
</feature>
<organism evidence="2">
    <name type="scientific">Notodromas monacha</name>
    <dbReference type="NCBI Taxonomy" id="399045"/>
    <lineage>
        <taxon>Eukaryota</taxon>
        <taxon>Metazoa</taxon>
        <taxon>Ecdysozoa</taxon>
        <taxon>Arthropoda</taxon>
        <taxon>Crustacea</taxon>
        <taxon>Oligostraca</taxon>
        <taxon>Ostracoda</taxon>
        <taxon>Podocopa</taxon>
        <taxon>Podocopida</taxon>
        <taxon>Cypridocopina</taxon>
        <taxon>Cypridoidea</taxon>
        <taxon>Cyprididae</taxon>
        <taxon>Notodromas</taxon>
    </lineage>
</organism>
<feature type="compositionally biased region" description="Basic residues" evidence="1">
    <location>
        <begin position="975"/>
        <end position="985"/>
    </location>
</feature>
<feature type="compositionally biased region" description="Basic and acidic residues" evidence="1">
    <location>
        <begin position="907"/>
        <end position="919"/>
    </location>
</feature>
<feature type="compositionally biased region" description="Basic and acidic residues" evidence="1">
    <location>
        <begin position="691"/>
        <end position="706"/>
    </location>
</feature>
<dbReference type="OrthoDB" id="6512771at2759"/>
<feature type="compositionally biased region" description="Basic and acidic residues" evidence="1">
    <location>
        <begin position="655"/>
        <end position="666"/>
    </location>
</feature>
<keyword evidence="3" id="KW-1185">Reference proteome</keyword>
<feature type="compositionally biased region" description="Polar residues" evidence="1">
    <location>
        <begin position="998"/>
        <end position="1013"/>
    </location>
</feature>
<feature type="compositionally biased region" description="Polar residues" evidence="1">
    <location>
        <begin position="583"/>
        <end position="598"/>
    </location>
</feature>
<feature type="compositionally biased region" description="Polar residues" evidence="1">
    <location>
        <begin position="758"/>
        <end position="769"/>
    </location>
</feature>
<feature type="compositionally biased region" description="Polar residues" evidence="1">
    <location>
        <begin position="951"/>
        <end position="971"/>
    </location>
</feature>